<feature type="region of interest" description="Disordered" evidence="1">
    <location>
        <begin position="202"/>
        <end position="223"/>
    </location>
</feature>
<comment type="caution">
    <text evidence="2">The sequence shown here is derived from an EMBL/GenBank/DDBJ whole genome shotgun (WGS) entry which is preliminary data.</text>
</comment>
<feature type="region of interest" description="Disordered" evidence="1">
    <location>
        <begin position="146"/>
        <end position="165"/>
    </location>
</feature>
<name>A0ABR2I146_9PEZI</name>
<accession>A0ABR2I146</accession>
<dbReference type="EMBL" id="JAPCWZ010000007">
    <property type="protein sequence ID" value="KAK8856065.1"/>
    <property type="molecule type" value="Genomic_DNA"/>
</dbReference>
<gene>
    <name evidence="2" type="ORF">PGQ11_011977</name>
</gene>
<evidence type="ECO:0000313" key="3">
    <source>
        <dbReference type="Proteomes" id="UP001390339"/>
    </source>
</evidence>
<keyword evidence="3" id="KW-1185">Reference proteome</keyword>
<sequence>MGKETEPMPEELSDLLEDPIALHHLAQEPRDPDEKVAWAKVLIEAGHDVNKLDEKPYIISNWGRPLHWALEWTGEKEGDRAGTLRFLQCLLDHGADPRLKCCQNKVSALDVARVNCRGWTESETGRELLKPGYLMMLDKARELDAKEARERVRSPGDPNGKLEEEKKREVECKHCRDRKMHNWHYYCYTDTGEEFRNRTERNDCERQDGPVPKGGFVSEPPGFGKFSTVDEDNYDPLTLMERLKYSAQNVFTGK</sequence>
<evidence type="ECO:0000313" key="2">
    <source>
        <dbReference type="EMBL" id="KAK8856065.1"/>
    </source>
</evidence>
<dbReference type="InterPro" id="IPR036770">
    <property type="entry name" value="Ankyrin_rpt-contain_sf"/>
</dbReference>
<evidence type="ECO:0008006" key="4">
    <source>
        <dbReference type="Google" id="ProtNLM"/>
    </source>
</evidence>
<protein>
    <recommendedName>
        <fullName evidence="4">Ankyrin repeat protein</fullName>
    </recommendedName>
</protein>
<reference evidence="2 3" key="1">
    <citation type="journal article" date="2024" name="IMA Fungus">
        <title>Apiospora arundinis, a panoply of carbohydrate-active enzymes and secondary metabolites.</title>
        <authorList>
            <person name="Sorensen T."/>
            <person name="Petersen C."/>
            <person name="Muurmann A.T."/>
            <person name="Christiansen J.V."/>
            <person name="Brundto M.L."/>
            <person name="Overgaard C.K."/>
            <person name="Boysen A.T."/>
            <person name="Wollenberg R.D."/>
            <person name="Larsen T.O."/>
            <person name="Sorensen J.L."/>
            <person name="Nielsen K.L."/>
            <person name="Sondergaard T.E."/>
        </authorList>
    </citation>
    <scope>NUCLEOTIDE SEQUENCE [LARGE SCALE GENOMIC DNA]</scope>
    <source>
        <strain evidence="2 3">AAU 773</strain>
    </source>
</reference>
<dbReference type="Gene3D" id="1.25.40.20">
    <property type="entry name" value="Ankyrin repeat-containing domain"/>
    <property type="match status" value="1"/>
</dbReference>
<dbReference type="Proteomes" id="UP001390339">
    <property type="component" value="Unassembled WGS sequence"/>
</dbReference>
<proteinExistence type="predicted"/>
<organism evidence="2 3">
    <name type="scientific">Apiospora arundinis</name>
    <dbReference type="NCBI Taxonomy" id="335852"/>
    <lineage>
        <taxon>Eukaryota</taxon>
        <taxon>Fungi</taxon>
        <taxon>Dikarya</taxon>
        <taxon>Ascomycota</taxon>
        <taxon>Pezizomycotina</taxon>
        <taxon>Sordariomycetes</taxon>
        <taxon>Xylariomycetidae</taxon>
        <taxon>Amphisphaeriales</taxon>
        <taxon>Apiosporaceae</taxon>
        <taxon>Apiospora</taxon>
    </lineage>
</organism>
<evidence type="ECO:0000256" key="1">
    <source>
        <dbReference type="SAM" id="MobiDB-lite"/>
    </source>
</evidence>
<dbReference type="SUPFAM" id="SSF48403">
    <property type="entry name" value="Ankyrin repeat"/>
    <property type="match status" value="1"/>
</dbReference>